<comment type="caution">
    <text evidence="2">The sequence shown here is derived from an EMBL/GenBank/DDBJ whole genome shotgun (WGS) entry which is preliminary data.</text>
</comment>
<gene>
    <name evidence="2" type="ORF">HNQ88_002582</name>
</gene>
<proteinExistence type="predicted"/>
<dbReference type="Proteomes" id="UP001185092">
    <property type="component" value="Unassembled WGS sequence"/>
</dbReference>
<evidence type="ECO:0000313" key="2">
    <source>
        <dbReference type="EMBL" id="MDR6239534.1"/>
    </source>
</evidence>
<accession>A0AAE3XP90</accession>
<keyword evidence="1" id="KW-1133">Transmembrane helix</keyword>
<dbReference type="RefSeq" id="WP_309939222.1">
    <property type="nucleotide sequence ID" value="NZ_AP025305.1"/>
</dbReference>
<name>A0AAE3XP90_9BACT</name>
<dbReference type="EMBL" id="JAVDQD010000003">
    <property type="protein sequence ID" value="MDR6239534.1"/>
    <property type="molecule type" value="Genomic_DNA"/>
</dbReference>
<protein>
    <submittedName>
        <fullName evidence="2">Uncharacterized protein</fullName>
    </submittedName>
</protein>
<keyword evidence="1" id="KW-0812">Transmembrane</keyword>
<feature type="transmembrane region" description="Helical" evidence="1">
    <location>
        <begin position="48"/>
        <end position="66"/>
    </location>
</feature>
<feature type="transmembrane region" description="Helical" evidence="1">
    <location>
        <begin position="78"/>
        <end position="95"/>
    </location>
</feature>
<reference evidence="2" key="1">
    <citation type="submission" date="2023-07" db="EMBL/GenBank/DDBJ databases">
        <title>Genomic Encyclopedia of Type Strains, Phase IV (KMG-IV): sequencing the most valuable type-strain genomes for metagenomic binning, comparative biology and taxonomic classification.</title>
        <authorList>
            <person name="Goeker M."/>
        </authorList>
    </citation>
    <scope>NUCLEOTIDE SEQUENCE</scope>
    <source>
        <strain evidence="2">DSM 26174</strain>
    </source>
</reference>
<evidence type="ECO:0000256" key="1">
    <source>
        <dbReference type="SAM" id="Phobius"/>
    </source>
</evidence>
<sequence length="152" mass="18265">MKNQWFKCRFGYVNIDEENIYFTDSGIRNEALRLREKTKFSFEVKYKYLIYLLIPVVLGYLVFNDFEISYNWKVQKSIMVIFFIQLLSYAFRFLIFPNFKLPFNQIEEILVNKKSAEIKFVNGDCKKESLKIYGLNQQGIQILKALKFEKFA</sequence>
<keyword evidence="1" id="KW-0472">Membrane</keyword>
<dbReference type="AlphaFoldDB" id="A0AAE3XP90"/>
<organism evidence="2 3">
    <name type="scientific">Aureibacter tunicatorum</name>
    <dbReference type="NCBI Taxonomy" id="866807"/>
    <lineage>
        <taxon>Bacteria</taxon>
        <taxon>Pseudomonadati</taxon>
        <taxon>Bacteroidota</taxon>
        <taxon>Cytophagia</taxon>
        <taxon>Cytophagales</taxon>
        <taxon>Persicobacteraceae</taxon>
        <taxon>Aureibacter</taxon>
    </lineage>
</organism>
<keyword evidence="3" id="KW-1185">Reference proteome</keyword>
<evidence type="ECO:0000313" key="3">
    <source>
        <dbReference type="Proteomes" id="UP001185092"/>
    </source>
</evidence>